<name>A0A1M6SA94_9BACT</name>
<dbReference type="EMBL" id="FQYR01000009">
    <property type="protein sequence ID" value="SHK41590.1"/>
    <property type="molecule type" value="Genomic_DNA"/>
</dbReference>
<evidence type="ECO:0000313" key="2">
    <source>
        <dbReference type="Proteomes" id="UP000184510"/>
    </source>
</evidence>
<accession>A0A1M6SA94</accession>
<keyword evidence="2" id="KW-1185">Reference proteome</keyword>
<gene>
    <name evidence="1" type="ORF">SAMN02745181_3765</name>
</gene>
<sequence length="130" mass="14780">MGVKLKKGLLKRCLLGLLVVYLGWCLMPVSDAVRVEDQAGLSEVQKRELVKCARELDAFDASMKWKLWRESFFTPWRKGCFVIFVRGTPEQVTADAGFYGGPLYAGGISFTARWVDGKWIARRENAMWIS</sequence>
<dbReference type="STRING" id="1123071.SAMN02745181_3765"/>
<dbReference type="Proteomes" id="UP000184510">
    <property type="component" value="Unassembled WGS sequence"/>
</dbReference>
<evidence type="ECO:0000313" key="1">
    <source>
        <dbReference type="EMBL" id="SHK41590.1"/>
    </source>
</evidence>
<protein>
    <submittedName>
        <fullName evidence="1">Uncharacterized protein</fullName>
    </submittedName>
</protein>
<organism evidence="1 2">
    <name type="scientific">Rubritalea squalenifaciens DSM 18772</name>
    <dbReference type="NCBI Taxonomy" id="1123071"/>
    <lineage>
        <taxon>Bacteria</taxon>
        <taxon>Pseudomonadati</taxon>
        <taxon>Verrucomicrobiota</taxon>
        <taxon>Verrucomicrobiia</taxon>
        <taxon>Verrucomicrobiales</taxon>
        <taxon>Rubritaleaceae</taxon>
        <taxon>Rubritalea</taxon>
    </lineage>
</organism>
<proteinExistence type="predicted"/>
<dbReference type="InParanoid" id="A0A1M6SA94"/>
<dbReference type="AlphaFoldDB" id="A0A1M6SA94"/>
<reference evidence="1 2" key="1">
    <citation type="submission" date="2016-11" db="EMBL/GenBank/DDBJ databases">
        <authorList>
            <person name="Jaros S."/>
            <person name="Januszkiewicz K."/>
            <person name="Wedrychowicz H."/>
        </authorList>
    </citation>
    <scope>NUCLEOTIDE SEQUENCE [LARGE SCALE GENOMIC DNA]</scope>
    <source>
        <strain evidence="1 2">DSM 18772</strain>
    </source>
</reference>